<reference evidence="1" key="1">
    <citation type="submission" date="2018-07" db="EMBL/GenBank/DDBJ databases">
        <authorList>
            <person name="Quirk P.G."/>
            <person name="Krulwich T.A."/>
        </authorList>
    </citation>
    <scope>NUCLEOTIDE SEQUENCE</scope>
    <source>
        <strain evidence="1">96224</strain>
    </source>
</reference>
<name>A0A381KZT1_BLUGR</name>
<dbReference type="AlphaFoldDB" id="A0A381KZT1"/>
<accession>A0A381KZT1</accession>
<sequence length="51" mass="6005">MFHSSIFEYKLNELKKETEEGTRRVSMWIRLRLNLREGVRNDILGLAAGII</sequence>
<dbReference type="EMBL" id="UIGY01000001">
    <property type="protein sequence ID" value="SUZ06867.1"/>
    <property type="molecule type" value="Genomic_DNA"/>
</dbReference>
<protein>
    <submittedName>
        <fullName evidence="1">Bgt-20897</fullName>
    </submittedName>
</protein>
<gene>
    <name evidence="1" type="ORF">BGT96224V2_LOCUS11</name>
</gene>
<proteinExistence type="predicted"/>
<organism evidence="1">
    <name type="scientific">Blumeria graminis f. sp. tritici 96224</name>
    <dbReference type="NCBI Taxonomy" id="1268274"/>
    <lineage>
        <taxon>Eukaryota</taxon>
        <taxon>Fungi</taxon>
        <taxon>Dikarya</taxon>
        <taxon>Ascomycota</taxon>
        <taxon>Pezizomycotina</taxon>
        <taxon>Leotiomycetes</taxon>
        <taxon>Erysiphales</taxon>
        <taxon>Erysiphaceae</taxon>
        <taxon>Blumeria</taxon>
    </lineage>
</organism>
<evidence type="ECO:0000313" key="1">
    <source>
        <dbReference type="EMBL" id="SUZ06867.1"/>
    </source>
</evidence>